<keyword evidence="4" id="KW-1185">Reference proteome</keyword>
<evidence type="ECO:0000256" key="1">
    <source>
        <dbReference type="SAM" id="MobiDB-lite"/>
    </source>
</evidence>
<feature type="compositionally biased region" description="Polar residues" evidence="1">
    <location>
        <begin position="244"/>
        <end position="256"/>
    </location>
</feature>
<evidence type="ECO:0000313" key="4">
    <source>
        <dbReference type="Proteomes" id="UP000799440"/>
    </source>
</evidence>
<feature type="transmembrane region" description="Helical" evidence="2">
    <location>
        <begin position="14"/>
        <end position="33"/>
    </location>
</feature>
<gene>
    <name evidence="3" type="ORF">M011DRAFT_399253</name>
</gene>
<keyword evidence="2" id="KW-0472">Membrane</keyword>
<evidence type="ECO:0000313" key="3">
    <source>
        <dbReference type="EMBL" id="KAF2749059.1"/>
    </source>
</evidence>
<keyword evidence="2" id="KW-1133">Transmembrane helix</keyword>
<feature type="transmembrane region" description="Helical" evidence="2">
    <location>
        <begin position="53"/>
        <end position="72"/>
    </location>
</feature>
<dbReference type="EMBL" id="MU006567">
    <property type="protein sequence ID" value="KAF2749059.1"/>
    <property type="molecule type" value="Genomic_DNA"/>
</dbReference>
<dbReference type="AlphaFoldDB" id="A0A6A6VGX3"/>
<evidence type="ECO:0008006" key="5">
    <source>
        <dbReference type="Google" id="ProtNLM"/>
    </source>
</evidence>
<feature type="compositionally biased region" description="Basic residues" evidence="1">
    <location>
        <begin position="196"/>
        <end position="208"/>
    </location>
</feature>
<name>A0A6A6VGX3_9PLEO</name>
<reference evidence="3" key="1">
    <citation type="journal article" date="2020" name="Stud. Mycol.">
        <title>101 Dothideomycetes genomes: a test case for predicting lifestyles and emergence of pathogens.</title>
        <authorList>
            <person name="Haridas S."/>
            <person name="Albert R."/>
            <person name="Binder M."/>
            <person name="Bloem J."/>
            <person name="Labutti K."/>
            <person name="Salamov A."/>
            <person name="Andreopoulos B."/>
            <person name="Baker S."/>
            <person name="Barry K."/>
            <person name="Bills G."/>
            <person name="Bluhm B."/>
            <person name="Cannon C."/>
            <person name="Castanera R."/>
            <person name="Culley D."/>
            <person name="Daum C."/>
            <person name="Ezra D."/>
            <person name="Gonzalez J."/>
            <person name="Henrissat B."/>
            <person name="Kuo A."/>
            <person name="Liang C."/>
            <person name="Lipzen A."/>
            <person name="Lutzoni F."/>
            <person name="Magnuson J."/>
            <person name="Mondo S."/>
            <person name="Nolan M."/>
            <person name="Ohm R."/>
            <person name="Pangilinan J."/>
            <person name="Park H.-J."/>
            <person name="Ramirez L."/>
            <person name="Alfaro M."/>
            <person name="Sun H."/>
            <person name="Tritt A."/>
            <person name="Yoshinaga Y."/>
            <person name="Zwiers L.-H."/>
            <person name="Turgeon B."/>
            <person name="Goodwin S."/>
            <person name="Spatafora J."/>
            <person name="Crous P."/>
            <person name="Grigoriev I."/>
        </authorList>
    </citation>
    <scope>NUCLEOTIDE SEQUENCE</scope>
    <source>
        <strain evidence="3">CBS 119925</strain>
    </source>
</reference>
<dbReference type="OrthoDB" id="5342507at2759"/>
<feature type="transmembrane region" description="Helical" evidence="2">
    <location>
        <begin position="77"/>
        <end position="99"/>
    </location>
</feature>
<organism evidence="3 4">
    <name type="scientific">Sporormia fimetaria CBS 119925</name>
    <dbReference type="NCBI Taxonomy" id="1340428"/>
    <lineage>
        <taxon>Eukaryota</taxon>
        <taxon>Fungi</taxon>
        <taxon>Dikarya</taxon>
        <taxon>Ascomycota</taxon>
        <taxon>Pezizomycotina</taxon>
        <taxon>Dothideomycetes</taxon>
        <taxon>Pleosporomycetidae</taxon>
        <taxon>Pleosporales</taxon>
        <taxon>Sporormiaceae</taxon>
        <taxon>Sporormia</taxon>
    </lineage>
</organism>
<keyword evidence="2" id="KW-0812">Transmembrane</keyword>
<feature type="transmembrane region" description="Helical" evidence="2">
    <location>
        <begin position="150"/>
        <end position="172"/>
    </location>
</feature>
<feature type="compositionally biased region" description="Polar residues" evidence="1">
    <location>
        <begin position="277"/>
        <end position="287"/>
    </location>
</feature>
<evidence type="ECO:0000256" key="2">
    <source>
        <dbReference type="SAM" id="Phobius"/>
    </source>
</evidence>
<dbReference type="Proteomes" id="UP000799440">
    <property type="component" value="Unassembled WGS sequence"/>
</dbReference>
<protein>
    <recommendedName>
        <fullName evidence="5">MARVEL domain-containing protein</fullName>
    </recommendedName>
</protein>
<proteinExistence type="predicted"/>
<sequence length="287" mass="30418">MALGGAVLKTVQTLLYILEFCCAGIILGIYSYFLSVLADRDAPIATWVKAVEGLSGAAVLYTIFAVLLTCFLGGKTFFALLGVIFDLLFTGAFIAIAVLTRDGAKKCSGTVNTPWGRGSADSKQGFGSNGQGDQWTYAVSLGTACRMNKAVFAVAIAGAVLFFISAIVQVLLGRHHKREKRFGPGPSNGYTSGTGRNRKFWQRKKRHVGPTDPEMAAPVAAGAGTHHTTGLAHGTHDYRPSHDTAYTGSTAATNSAPYDPHKPLVGGYHTAPVGTYSEGTYNNTARY</sequence>
<accession>A0A6A6VGX3</accession>
<feature type="compositionally biased region" description="Low complexity" evidence="1">
    <location>
        <begin position="220"/>
        <end position="233"/>
    </location>
</feature>
<feature type="region of interest" description="Disordered" evidence="1">
    <location>
        <begin position="178"/>
        <end position="287"/>
    </location>
</feature>